<dbReference type="InterPro" id="IPR027980">
    <property type="entry name" value="RACo_C"/>
</dbReference>
<dbReference type="OrthoDB" id="9810588at2"/>
<dbReference type="PANTHER" id="PTHR42895">
    <property type="entry name" value="IRON-SULFUR CLUSTER-BINDING PROTEIN-RELATED"/>
    <property type="match status" value="1"/>
</dbReference>
<dbReference type="Proteomes" id="UP000234384">
    <property type="component" value="Unassembled WGS sequence"/>
</dbReference>
<dbReference type="Pfam" id="PF17651">
    <property type="entry name" value="Raco_middle"/>
    <property type="match status" value="1"/>
</dbReference>
<feature type="domain" description="RACo-like middle region" evidence="2">
    <location>
        <begin position="150"/>
        <end position="314"/>
    </location>
</feature>
<sequence length="565" mass="62165">MIIKIILPDGRQLDYDTESRESLWQCLRRHDVLISGDCDGRGRCGQCRGTVSTQGQSPKERLLCRYYPTQSVAVTNFKLETQHTILTEGTLPHFEYRPAITKRILTAGEAQQASKQLGLSMDEQTHQWTGVYDQGEIFSIEPGDTTAWQYGLAVDIGTTTVVVTLVNLLTGEQLATKSQLNQQGQYGSDVLTRITHVMDSGLSGLDNLQTAVINTIKGLIQALRIQTGVNSQYIYQTVIAGNPVMLHLLLGINPEPLGRSPYQLVVKSSQIFQVHPEWDWSINSRARIITLPMISAYVGADVVCGAYVAELDQQDQAIVIDIGTNGEMILASNQHLLSCSTAAGPAFEGMNITSGMKASSGAIEEVRLTPEGAVLSVISNTEPIGLCGSGVLAALREGLRYQLINERGRIIDPQSLAPDDDRLQYIEVDATGKRRIRLAEGVYLSQQDIRQVQLAKGAIMAGIEQLLVEAQTTAEAIQHVYIAGQFGAHIDESSLIETGILPKAFKNKLHYLGNTSHSGAYMALMSLDVRQDLEALSQRIEPLELSLMDDYQRRFVRHTLFEKRG</sequence>
<evidence type="ECO:0000313" key="4">
    <source>
        <dbReference type="Proteomes" id="UP000234384"/>
    </source>
</evidence>
<dbReference type="InterPro" id="IPR012675">
    <property type="entry name" value="Beta-grasp_dom_sf"/>
</dbReference>
<dbReference type="SUPFAM" id="SSF54292">
    <property type="entry name" value="2Fe-2S ferredoxin-like"/>
    <property type="match status" value="1"/>
</dbReference>
<dbReference type="RefSeq" id="WP_101953722.1">
    <property type="nucleotide sequence ID" value="NZ_PKHE01000002.1"/>
</dbReference>
<dbReference type="GO" id="GO:0051536">
    <property type="term" value="F:iron-sulfur cluster binding"/>
    <property type="evidence" value="ECO:0007669"/>
    <property type="project" value="InterPro"/>
</dbReference>
<proteinExistence type="predicted"/>
<evidence type="ECO:0000259" key="2">
    <source>
        <dbReference type="Pfam" id="PF17651"/>
    </source>
</evidence>
<evidence type="ECO:0000313" key="3">
    <source>
        <dbReference type="EMBL" id="PKY90483.1"/>
    </source>
</evidence>
<dbReference type="Pfam" id="PF14574">
    <property type="entry name" value="RACo_C_ter"/>
    <property type="match status" value="1"/>
</dbReference>
<gene>
    <name evidence="3" type="ORF">CYJ57_01060</name>
</gene>
<dbReference type="InterPro" id="IPR042259">
    <property type="entry name" value="Raco-like_middle_sf"/>
</dbReference>
<accession>A0A2I1K4C3</accession>
<feature type="domain" description="RACo C-terminal" evidence="1">
    <location>
        <begin position="317"/>
        <end position="561"/>
    </location>
</feature>
<dbReference type="Gene3D" id="3.10.20.30">
    <property type="match status" value="1"/>
</dbReference>
<dbReference type="EMBL" id="PKHE01000002">
    <property type="protein sequence ID" value="PKY90483.1"/>
    <property type="molecule type" value="Genomic_DNA"/>
</dbReference>
<organism evidence="3 4">
    <name type="scientific">Falseniella ignava</name>
    <dbReference type="NCBI Taxonomy" id="137730"/>
    <lineage>
        <taxon>Bacteria</taxon>
        <taxon>Bacillati</taxon>
        <taxon>Bacillota</taxon>
        <taxon>Bacilli</taxon>
        <taxon>Lactobacillales</taxon>
        <taxon>Aerococcaceae</taxon>
        <taxon>Falseniella</taxon>
    </lineage>
</organism>
<comment type="caution">
    <text evidence="3">The sequence shown here is derived from an EMBL/GenBank/DDBJ whole genome shotgun (WGS) entry which is preliminary data.</text>
</comment>
<evidence type="ECO:0000259" key="1">
    <source>
        <dbReference type="Pfam" id="PF14574"/>
    </source>
</evidence>
<dbReference type="InterPro" id="IPR041414">
    <property type="entry name" value="Raco-like_middle"/>
</dbReference>
<dbReference type="InterPro" id="IPR052911">
    <property type="entry name" value="Corrinoid_activation_enz"/>
</dbReference>
<dbReference type="Gene3D" id="3.30.420.480">
    <property type="entry name" value="Domain of unknown function (DUF4445)"/>
    <property type="match status" value="1"/>
</dbReference>
<reference evidence="3 4" key="1">
    <citation type="submission" date="2017-12" db="EMBL/GenBank/DDBJ databases">
        <title>Phylogenetic diversity of female urinary microbiome.</title>
        <authorList>
            <person name="Thomas-White K."/>
            <person name="Wolfe A.J."/>
        </authorList>
    </citation>
    <scope>NUCLEOTIDE SEQUENCE [LARGE SCALE GENOMIC DNA]</scope>
    <source>
        <strain evidence="3 4">UMB0898</strain>
    </source>
</reference>
<dbReference type="InterPro" id="IPR036010">
    <property type="entry name" value="2Fe-2S_ferredoxin-like_sf"/>
</dbReference>
<protein>
    <submittedName>
        <fullName evidence="3">Ferredoxin</fullName>
    </submittedName>
</protein>
<dbReference type="PANTHER" id="PTHR42895:SF2">
    <property type="entry name" value="IRON-SULFUR CLUSTER PROTEIN"/>
    <property type="match status" value="1"/>
</dbReference>
<name>A0A2I1K4C3_9LACT</name>
<dbReference type="AlphaFoldDB" id="A0A2I1K4C3"/>